<accession>M0IT23</accession>
<evidence type="ECO:0000259" key="1">
    <source>
        <dbReference type="Pfam" id="PF13610"/>
    </source>
</evidence>
<sequence length="223" mass="25442">MLADLLSECFETDYEETWERERTATPVRVFAVQLHATGCSLRETKEILRYLGVERSHQAIWQWVHRLADSGHTPPEAKPKRVAVDETAVKINGEWSWLYAAIDIETKLILDVELFGRHGTDPAAAFLHRLSEKHDLSDAVFLVDGYGYQTALSRLGLSGRLDYVERNLIENGFILSKCESTASIIRGWAVMGASASGSYNLRNTTIIRDRTKRLTDKRWSRRF</sequence>
<dbReference type="InterPro" id="IPR047930">
    <property type="entry name" value="Transpos_IS6"/>
</dbReference>
<dbReference type="PANTHER" id="PTHR39967">
    <property type="match status" value="1"/>
</dbReference>
<protein>
    <submittedName>
        <fullName evidence="2 3">Transposase</fullName>
    </submittedName>
</protein>
<organism evidence="3 4">
    <name type="scientific">Haloferax mediterranei (strain ATCC 33500 / DSM 1411 / JCM 8866 / NBRC 14739 / NCIMB 2177 / R-4)</name>
    <name type="common">Halobacterium mediterranei</name>
    <dbReference type="NCBI Taxonomy" id="523841"/>
    <lineage>
        <taxon>Archaea</taxon>
        <taxon>Methanobacteriati</taxon>
        <taxon>Methanobacteriota</taxon>
        <taxon>Stenosarchaea group</taxon>
        <taxon>Halobacteria</taxon>
        <taxon>Halobacteriales</taxon>
        <taxon>Haloferacaceae</taxon>
        <taxon>Haloferax</taxon>
    </lineage>
</organism>
<dbReference type="EMBL" id="CP007551">
    <property type="protein sequence ID" value="AHZ23699.1"/>
    <property type="molecule type" value="Genomic_DNA"/>
</dbReference>
<evidence type="ECO:0000313" key="2">
    <source>
        <dbReference type="EMBL" id="AHZ23699.1"/>
    </source>
</evidence>
<dbReference type="Pfam" id="PF13610">
    <property type="entry name" value="DDE_Tnp_IS240"/>
    <property type="match status" value="1"/>
</dbReference>
<dbReference type="Proteomes" id="UP000027075">
    <property type="component" value="Chromosome"/>
</dbReference>
<dbReference type="PANTHER" id="PTHR39967:SF1">
    <property type="entry name" value="ISH14-TYPE TRANSPOSASE HSIRS44"/>
    <property type="match status" value="1"/>
</dbReference>
<dbReference type="InterPro" id="IPR032874">
    <property type="entry name" value="DDE_dom"/>
</dbReference>
<name>M0IT23_HALMT</name>
<proteinExistence type="predicted"/>
<keyword evidence="4" id="KW-1185">Reference proteome</keyword>
<evidence type="ECO:0000313" key="5">
    <source>
        <dbReference type="Proteomes" id="UP000027075"/>
    </source>
</evidence>
<dbReference type="NCBIfam" id="NF033587">
    <property type="entry name" value="transpos_IS6"/>
    <property type="match status" value="1"/>
</dbReference>
<dbReference type="AlphaFoldDB" id="M0IT23"/>
<gene>
    <name evidence="2" type="ORF">BM92_14075</name>
    <name evidence="3" type="ORF">C439_15049</name>
</gene>
<dbReference type="EMBL" id="AOLO01000012">
    <property type="protein sequence ID" value="ELZ99187.1"/>
    <property type="molecule type" value="Genomic_DNA"/>
</dbReference>
<reference evidence="2 5" key="2">
    <citation type="submission" date="2014-04" db="EMBL/GenBank/DDBJ databases">
        <title>Transcriptional profiles of Haloferax mediterranei on the basis of nitrogen availability.</title>
        <authorList>
            <person name="Bautista V."/>
        </authorList>
    </citation>
    <scope>NUCLEOTIDE SEQUENCE [LARGE SCALE GENOMIC DNA]</scope>
    <source>
        <strain evidence="2">ATCC 33500</strain>
        <strain evidence="5">ATCC 33500 / DSM 1411 / JCM 8866 / NBRC 14739 / NCIMB 2177 / R-4</strain>
    </source>
</reference>
<evidence type="ECO:0000313" key="4">
    <source>
        <dbReference type="Proteomes" id="UP000011603"/>
    </source>
</evidence>
<dbReference type="Proteomes" id="UP000011603">
    <property type="component" value="Unassembled WGS sequence"/>
</dbReference>
<reference evidence="3 4" key="1">
    <citation type="journal article" date="2014" name="PLoS Genet.">
        <title>Phylogenetically driven sequencing of extremely halophilic archaea reveals strategies for static and dynamic osmo-response.</title>
        <authorList>
            <person name="Becker E.A."/>
            <person name="Seitzer P.M."/>
            <person name="Tritt A."/>
            <person name="Larsen D."/>
            <person name="Krusor M."/>
            <person name="Yao A.I."/>
            <person name="Wu D."/>
            <person name="Madern D."/>
            <person name="Eisen J.A."/>
            <person name="Darling A.E."/>
            <person name="Facciotti M.T."/>
        </authorList>
    </citation>
    <scope>NUCLEOTIDE SEQUENCE [LARGE SCALE GENOMIC DNA]</scope>
    <source>
        <strain evidence="3">ATCC 33500</strain>
        <strain evidence="4">ATCC 33500 / DSM 1411 / JCM 8866 / NBRC 14739 / NCIMB 2177 / R-4</strain>
    </source>
</reference>
<evidence type="ECO:0000313" key="3">
    <source>
        <dbReference type="EMBL" id="ELZ99187.1"/>
    </source>
</evidence>
<feature type="domain" description="DDE" evidence="1">
    <location>
        <begin position="81"/>
        <end position="162"/>
    </location>
</feature>